<dbReference type="GeneID" id="93709989"/>
<dbReference type="Gene3D" id="3.40.630.30">
    <property type="match status" value="1"/>
</dbReference>
<accession>A0A1I5Y5Y4</accession>
<sequence>MNIKTFNAVYSIMEAAFPPSERRTREGQLELLNHEQYSIKTKENKNEEIVAFLASWQFPTFSFIEHIAVSSSCRGQGLGKLLIHDHLKSTNKPTILEVEPCCDDITERRIRFYGNLGFHKNDFPYMQPPLQKGEDFIPLDIMSTPSLLNDSEFSTIKEQLFREVYKLQ</sequence>
<evidence type="ECO:0000313" key="2">
    <source>
        <dbReference type="EMBL" id="SFQ39593.1"/>
    </source>
</evidence>
<dbReference type="CDD" id="cd04301">
    <property type="entry name" value="NAT_SF"/>
    <property type="match status" value="1"/>
</dbReference>
<dbReference type="InterPro" id="IPR000182">
    <property type="entry name" value="GNAT_dom"/>
</dbReference>
<dbReference type="Pfam" id="PF00583">
    <property type="entry name" value="Acetyltransf_1"/>
    <property type="match status" value="1"/>
</dbReference>
<dbReference type="Proteomes" id="UP000182762">
    <property type="component" value="Unassembled WGS sequence"/>
</dbReference>
<name>A0A1I5Y5Y4_9BACI</name>
<dbReference type="SUPFAM" id="SSF55729">
    <property type="entry name" value="Acyl-CoA N-acyltransferases (Nat)"/>
    <property type="match status" value="1"/>
</dbReference>
<protein>
    <submittedName>
        <fullName evidence="2">Ribosomal protein S18 acetylase RimI</fullName>
    </submittedName>
</protein>
<feature type="domain" description="N-acetyltransferase" evidence="1">
    <location>
        <begin position="1"/>
        <end position="140"/>
    </location>
</feature>
<dbReference type="InterPro" id="IPR016181">
    <property type="entry name" value="Acyl_CoA_acyltransferase"/>
</dbReference>
<reference evidence="2 3" key="1">
    <citation type="submission" date="2016-10" db="EMBL/GenBank/DDBJ databases">
        <authorList>
            <person name="Varghese N."/>
            <person name="Submissions S."/>
        </authorList>
    </citation>
    <scope>NUCLEOTIDE SEQUENCE [LARGE SCALE GENOMIC DNA]</scope>
    <source>
        <strain evidence="2 3">DSM 13796</strain>
    </source>
</reference>
<organism evidence="2 3">
    <name type="scientific">Priestia endophytica DSM 13796</name>
    <dbReference type="NCBI Taxonomy" id="1121089"/>
    <lineage>
        <taxon>Bacteria</taxon>
        <taxon>Bacillati</taxon>
        <taxon>Bacillota</taxon>
        <taxon>Bacilli</taxon>
        <taxon>Bacillales</taxon>
        <taxon>Bacillaceae</taxon>
        <taxon>Priestia</taxon>
    </lineage>
</organism>
<dbReference type="EMBL" id="FOXX01000002">
    <property type="protein sequence ID" value="SFQ39593.1"/>
    <property type="molecule type" value="Genomic_DNA"/>
</dbReference>
<evidence type="ECO:0000259" key="1">
    <source>
        <dbReference type="PROSITE" id="PS51186"/>
    </source>
</evidence>
<keyword evidence="2" id="KW-0689">Ribosomal protein</keyword>
<dbReference type="RefSeq" id="WP_061803690.1">
    <property type="nucleotide sequence ID" value="NZ_FOXX01000002.1"/>
</dbReference>
<evidence type="ECO:0000313" key="3">
    <source>
        <dbReference type="Proteomes" id="UP000182762"/>
    </source>
</evidence>
<proteinExistence type="predicted"/>
<dbReference type="GO" id="GO:0005840">
    <property type="term" value="C:ribosome"/>
    <property type="evidence" value="ECO:0007669"/>
    <property type="project" value="UniProtKB-KW"/>
</dbReference>
<comment type="caution">
    <text evidence="2">The sequence shown here is derived from an EMBL/GenBank/DDBJ whole genome shotgun (WGS) entry which is preliminary data.</text>
</comment>
<keyword evidence="3" id="KW-1185">Reference proteome</keyword>
<dbReference type="PROSITE" id="PS51186">
    <property type="entry name" value="GNAT"/>
    <property type="match status" value="1"/>
</dbReference>
<gene>
    <name evidence="2" type="ORF">SAMN02745910_01264</name>
</gene>
<keyword evidence="2" id="KW-0687">Ribonucleoprotein</keyword>